<gene>
    <name evidence="1" type="ORF">rsdtw13_01460</name>
</gene>
<dbReference type="Proteomes" id="UP001058074">
    <property type="component" value="Unassembled WGS sequence"/>
</dbReference>
<evidence type="ECO:0000313" key="1">
    <source>
        <dbReference type="EMBL" id="GKX64888.1"/>
    </source>
</evidence>
<comment type="caution">
    <text evidence="1">The sequence shown here is derived from an EMBL/GenBank/DDBJ whole genome shotgun (WGS) entry which is preliminary data.</text>
</comment>
<evidence type="ECO:0000313" key="2">
    <source>
        <dbReference type="Proteomes" id="UP001058074"/>
    </source>
</evidence>
<reference evidence="1" key="1">
    <citation type="journal article" date="2025" name="Int. J. Syst. Evol. Microbiol.">
        <title>Inconstantimicrobium mannanitabidum sp. nov., a novel member of the family Clostridiaceae isolated from anoxic soil under the treatment of reductive soil disinfestation.</title>
        <authorList>
            <person name="Ueki A."/>
            <person name="Tonouchi A."/>
            <person name="Honma S."/>
            <person name="Kaku N."/>
            <person name="Ueki K."/>
        </authorList>
    </citation>
    <scope>NUCLEOTIDE SEQUENCE</scope>
    <source>
        <strain evidence="1">TW13</strain>
    </source>
</reference>
<protein>
    <submittedName>
        <fullName evidence="1">ABC transporter substrate-binding protein</fullName>
    </submittedName>
</protein>
<dbReference type="EMBL" id="BROD01000001">
    <property type="protein sequence ID" value="GKX64888.1"/>
    <property type="molecule type" value="Genomic_DNA"/>
</dbReference>
<proteinExistence type="predicted"/>
<organism evidence="1 2">
    <name type="scientific">Inconstantimicrobium mannanitabidum</name>
    <dbReference type="NCBI Taxonomy" id="1604901"/>
    <lineage>
        <taxon>Bacteria</taxon>
        <taxon>Bacillati</taxon>
        <taxon>Bacillota</taxon>
        <taxon>Clostridia</taxon>
        <taxon>Eubacteriales</taxon>
        <taxon>Clostridiaceae</taxon>
        <taxon>Inconstantimicrobium</taxon>
    </lineage>
</organism>
<accession>A0ACB5R7A6</accession>
<name>A0ACB5R7A6_9CLOT</name>
<keyword evidence="2" id="KW-1185">Reference proteome</keyword>
<sequence length="525" mass="60450">MKRRNKVKFLMLILFFCISLASCKADVSELNINSRDYINYGVRNIDVNFRPFEGRIENMDIYSALFDGLFEENKSGAIVPVLLEGYKKSNDGLEYILTLKKDIYWSDGSQITSQDVISYFSQVLSQKNNSDVIQGLYSIYGVKAYHEGKIDFSGVAIIKVDDKNIKIRMNNKDDALIQKLADPRYRLVKDIDSLKNLIPNYKKVVYSGAYRIQEVNSDGTIMLKHNEKYWDRESKAQEKIKVSCYSSTEMALADLQTNKIDVFKGAPISEVEKLYVDNKLQVYPLEKTLILKFNLAEKSITSNLAFRRAIDSAIKYELYNYLGVKSGIYEVTRGDITRNRKQGDLALFTSENVIEDSKLKEKKAKSIQDAKSLLSSIGDVKMDRLNLLYEERDEEVATLIKNCLLDNLKININLVSYKNDESANNQDYDMKISTYDFSKVEEDEIYKDILIDSNCKTIEYEKNKFINMESNFSDKDTEKIRNVISNRVLCLPLLFENQVICKSAKINYVDFDKDGNVKLKSIEVK</sequence>